<dbReference type="Proteomes" id="UP000076871">
    <property type="component" value="Unassembled WGS sequence"/>
</dbReference>
<feature type="region of interest" description="Disordered" evidence="1">
    <location>
        <begin position="1"/>
        <end position="51"/>
    </location>
</feature>
<keyword evidence="3" id="KW-1185">Reference proteome</keyword>
<dbReference type="STRING" id="1314785.A0A165BKZ1"/>
<feature type="compositionally biased region" description="Low complexity" evidence="1">
    <location>
        <begin position="235"/>
        <end position="247"/>
    </location>
</feature>
<feature type="region of interest" description="Disordered" evidence="1">
    <location>
        <begin position="57"/>
        <end position="76"/>
    </location>
</feature>
<dbReference type="InParanoid" id="A0A165BKZ1"/>
<dbReference type="GeneID" id="63822972"/>
<name>A0A165BKZ1_9APHY</name>
<gene>
    <name evidence="2" type="ORF">LAESUDRAFT_687030</name>
</gene>
<accession>A0A165BKZ1</accession>
<feature type="compositionally biased region" description="Basic and acidic residues" evidence="1">
    <location>
        <begin position="1"/>
        <end position="12"/>
    </location>
</feature>
<sequence>MNAHRPRPDSVGRRPGPMEPGRAFPRLRSNSLGQSSRPADSNAASAPLRSRLDSFLSHKKSGSKPTAPSSYVPVDAPTEPVYPHSTIFRDSSQMELHVRSPSVKMTRPPGYEVARSLPTYDHHNKVHGTIMFDPSLYTASGRLTITLEGAFVFIAPPAITSLLAPMANTSSMHRHVFLHSTHTIPMDGTIEARRSTSSLRESLRESLRDTITTSVRSRRRERRPGQSNASKGALRPFPFTFDVPTPTRRGEELPPTFRSVAEGLGGIRGRAFVERSEVTYKLIATWDSNTGSDQISVEAPIVFEPDADFESLDGRELQPESWAEVQLRSDRPLPFTCVAALPDMPSFPRSASIPYYVVFTTKPRSATLAREIVLDATITVALVRQVNIDVAPGSPSSSSASPVSPSSSNTSIEEASAFILTHKTNIMKRMVNSAPPILSRRQPKPPPPLNVNKPLPEIAPEGYSNTRTILMDIYAGFPKRPRLRMDPGQQHPSLTAHTQLPDGLYKSKLQLNKEMMPSIEWGDLSVKYFLDVSVLFGSDELRARIPIRVL</sequence>
<feature type="compositionally biased region" description="Polar residues" evidence="1">
    <location>
        <begin position="28"/>
        <end position="44"/>
    </location>
</feature>
<evidence type="ECO:0000256" key="1">
    <source>
        <dbReference type="SAM" id="MobiDB-lite"/>
    </source>
</evidence>
<dbReference type="EMBL" id="KV427668">
    <property type="protein sequence ID" value="KZT01244.1"/>
    <property type="molecule type" value="Genomic_DNA"/>
</dbReference>
<proteinExistence type="predicted"/>
<evidence type="ECO:0000313" key="3">
    <source>
        <dbReference type="Proteomes" id="UP000076871"/>
    </source>
</evidence>
<evidence type="ECO:0000313" key="2">
    <source>
        <dbReference type="EMBL" id="KZT01244.1"/>
    </source>
</evidence>
<reference evidence="2 3" key="1">
    <citation type="journal article" date="2016" name="Mol. Biol. Evol.">
        <title>Comparative Genomics of Early-Diverging Mushroom-Forming Fungi Provides Insights into the Origins of Lignocellulose Decay Capabilities.</title>
        <authorList>
            <person name="Nagy L.G."/>
            <person name="Riley R."/>
            <person name="Tritt A."/>
            <person name="Adam C."/>
            <person name="Daum C."/>
            <person name="Floudas D."/>
            <person name="Sun H."/>
            <person name="Yadav J.S."/>
            <person name="Pangilinan J."/>
            <person name="Larsson K.H."/>
            <person name="Matsuura K."/>
            <person name="Barry K."/>
            <person name="Labutti K."/>
            <person name="Kuo R."/>
            <person name="Ohm R.A."/>
            <person name="Bhattacharya S.S."/>
            <person name="Shirouzu T."/>
            <person name="Yoshinaga Y."/>
            <person name="Martin F.M."/>
            <person name="Grigoriev I.V."/>
            <person name="Hibbett D.S."/>
        </authorList>
    </citation>
    <scope>NUCLEOTIDE SEQUENCE [LARGE SCALE GENOMIC DNA]</scope>
    <source>
        <strain evidence="2 3">93-53</strain>
    </source>
</reference>
<feature type="region of interest" description="Disordered" evidence="1">
    <location>
        <begin position="194"/>
        <end position="254"/>
    </location>
</feature>
<dbReference type="OrthoDB" id="3259897at2759"/>
<dbReference type="AlphaFoldDB" id="A0A165BKZ1"/>
<dbReference type="RefSeq" id="XP_040758984.1">
    <property type="nucleotide sequence ID" value="XM_040905943.1"/>
</dbReference>
<feature type="region of interest" description="Disordered" evidence="1">
    <location>
        <begin position="436"/>
        <end position="457"/>
    </location>
</feature>
<organism evidence="2 3">
    <name type="scientific">Laetiporus sulphureus 93-53</name>
    <dbReference type="NCBI Taxonomy" id="1314785"/>
    <lineage>
        <taxon>Eukaryota</taxon>
        <taxon>Fungi</taxon>
        <taxon>Dikarya</taxon>
        <taxon>Basidiomycota</taxon>
        <taxon>Agaricomycotina</taxon>
        <taxon>Agaricomycetes</taxon>
        <taxon>Polyporales</taxon>
        <taxon>Laetiporus</taxon>
    </lineage>
</organism>
<protein>
    <submittedName>
        <fullName evidence="2">Uncharacterized protein</fullName>
    </submittedName>
</protein>